<evidence type="ECO:0000256" key="1">
    <source>
        <dbReference type="SAM" id="Phobius"/>
    </source>
</evidence>
<protein>
    <submittedName>
        <fullName evidence="2">Uncharacterized protein</fullName>
    </submittedName>
</protein>
<keyword evidence="1" id="KW-1133">Transmembrane helix</keyword>
<keyword evidence="1" id="KW-0472">Membrane</keyword>
<reference evidence="2" key="1">
    <citation type="submission" date="2020-06" db="EMBL/GenBank/DDBJ databases">
        <title>Legume-microbial interactions unlock mineral nutrients during tropical forest succession.</title>
        <authorList>
            <person name="Epihov D.Z."/>
        </authorList>
    </citation>
    <scope>NUCLEOTIDE SEQUENCE [LARGE SCALE GENOMIC DNA]</scope>
    <source>
        <strain evidence="2">Pan2503</strain>
    </source>
</reference>
<sequence length="106" mass="12128">MFWGAGPTLGLLTFCGYLLFLLGAVLVWRNRNNLLLWIQDEVSFFHRSFARYTPAGPFYIPRSDSRFKSVPHYVANSISRLSQTRIHCGAALLLVGLLLFLLDFYV</sequence>
<keyword evidence="3" id="KW-1185">Reference proteome</keyword>
<accession>A0A7V8NR17</accession>
<feature type="transmembrane region" description="Helical" evidence="1">
    <location>
        <begin position="86"/>
        <end position="105"/>
    </location>
</feature>
<evidence type="ECO:0000313" key="2">
    <source>
        <dbReference type="EMBL" id="MBA0085630.1"/>
    </source>
</evidence>
<organism evidence="2 3">
    <name type="scientific">Candidatus Acidiferrum panamense</name>
    <dbReference type="NCBI Taxonomy" id="2741543"/>
    <lineage>
        <taxon>Bacteria</taxon>
        <taxon>Pseudomonadati</taxon>
        <taxon>Acidobacteriota</taxon>
        <taxon>Terriglobia</taxon>
        <taxon>Candidatus Acidiferrales</taxon>
        <taxon>Candidatus Acidiferrum</taxon>
    </lineage>
</organism>
<dbReference type="EMBL" id="JACDQQ010001127">
    <property type="protein sequence ID" value="MBA0085630.1"/>
    <property type="molecule type" value="Genomic_DNA"/>
</dbReference>
<evidence type="ECO:0000313" key="3">
    <source>
        <dbReference type="Proteomes" id="UP000567293"/>
    </source>
</evidence>
<dbReference type="AlphaFoldDB" id="A0A7V8NR17"/>
<gene>
    <name evidence="2" type="ORF">HRJ53_11595</name>
</gene>
<comment type="caution">
    <text evidence="2">The sequence shown here is derived from an EMBL/GenBank/DDBJ whole genome shotgun (WGS) entry which is preliminary data.</text>
</comment>
<dbReference type="Proteomes" id="UP000567293">
    <property type="component" value="Unassembled WGS sequence"/>
</dbReference>
<keyword evidence="1" id="KW-0812">Transmembrane</keyword>
<name>A0A7V8NR17_9BACT</name>
<feature type="transmembrane region" description="Helical" evidence="1">
    <location>
        <begin position="6"/>
        <end position="28"/>
    </location>
</feature>
<proteinExistence type="predicted"/>